<sequence length="47" mass="5350">MSSLRICTLSIAPQIQSTVSLWGLHNVVKNAFKIAQRIPYIPTFEYN</sequence>
<gene>
    <name evidence="1" type="ORF">GCM10011507_02940</name>
</gene>
<accession>A0A916VZX8</accession>
<dbReference type="AlphaFoldDB" id="A0A916VZX8"/>
<proteinExistence type="predicted"/>
<reference evidence="1" key="2">
    <citation type="submission" date="2020-09" db="EMBL/GenBank/DDBJ databases">
        <authorList>
            <person name="Sun Q."/>
            <person name="Zhou Y."/>
        </authorList>
    </citation>
    <scope>NUCLEOTIDE SEQUENCE</scope>
    <source>
        <strain evidence="1">CGMCC 1.15447</strain>
    </source>
</reference>
<keyword evidence="2" id="KW-1185">Reference proteome</keyword>
<name>A0A916VZX8_9BACT</name>
<protein>
    <submittedName>
        <fullName evidence="1">Uncharacterized protein</fullName>
    </submittedName>
</protein>
<organism evidence="1 2">
    <name type="scientific">Edaphobacter acidisoli</name>
    <dbReference type="NCBI Taxonomy" id="2040573"/>
    <lineage>
        <taxon>Bacteria</taxon>
        <taxon>Pseudomonadati</taxon>
        <taxon>Acidobacteriota</taxon>
        <taxon>Terriglobia</taxon>
        <taxon>Terriglobales</taxon>
        <taxon>Acidobacteriaceae</taxon>
        <taxon>Edaphobacter</taxon>
    </lineage>
</organism>
<evidence type="ECO:0000313" key="1">
    <source>
        <dbReference type="EMBL" id="GGA55066.1"/>
    </source>
</evidence>
<dbReference type="EMBL" id="BMJB01000001">
    <property type="protein sequence ID" value="GGA55066.1"/>
    <property type="molecule type" value="Genomic_DNA"/>
</dbReference>
<comment type="caution">
    <text evidence="1">The sequence shown here is derived from an EMBL/GenBank/DDBJ whole genome shotgun (WGS) entry which is preliminary data.</text>
</comment>
<dbReference type="Proteomes" id="UP000648801">
    <property type="component" value="Unassembled WGS sequence"/>
</dbReference>
<reference evidence="1" key="1">
    <citation type="journal article" date="2014" name="Int. J. Syst. Evol. Microbiol.">
        <title>Complete genome sequence of Corynebacterium casei LMG S-19264T (=DSM 44701T), isolated from a smear-ripened cheese.</title>
        <authorList>
            <consortium name="US DOE Joint Genome Institute (JGI-PGF)"/>
            <person name="Walter F."/>
            <person name="Albersmeier A."/>
            <person name="Kalinowski J."/>
            <person name="Ruckert C."/>
        </authorList>
    </citation>
    <scope>NUCLEOTIDE SEQUENCE</scope>
    <source>
        <strain evidence="1">CGMCC 1.15447</strain>
    </source>
</reference>
<evidence type="ECO:0000313" key="2">
    <source>
        <dbReference type="Proteomes" id="UP000648801"/>
    </source>
</evidence>